<name>A0ABY3CV36_9CORY</name>
<accession>A0ABY3CV36</accession>
<dbReference type="Pfam" id="PF13481">
    <property type="entry name" value="AAA_25"/>
    <property type="match status" value="1"/>
</dbReference>
<dbReference type="RefSeq" id="WP_144014489.1">
    <property type="nucleotide sequence ID" value="NZ_VKDI01000007.1"/>
</dbReference>
<gene>
    <name evidence="2" type="ORF">FNY88_04210</name>
</gene>
<dbReference type="Proteomes" id="UP000316859">
    <property type="component" value="Unassembled WGS sequence"/>
</dbReference>
<dbReference type="InterPro" id="IPR003593">
    <property type="entry name" value="AAA+_ATPase"/>
</dbReference>
<reference evidence="2 3" key="1">
    <citation type="submission" date="2019-07" db="EMBL/GenBank/DDBJ databases">
        <title>Draft genome of C. aurimucosum strain 2299.</title>
        <authorList>
            <person name="Pacheco L.G.C."/>
            <person name="Aguiar E.R.G.R."/>
            <person name="Santos C.S."/>
            <person name="Rocha D.J.P.G."/>
            <person name="Sant'Anna L.O."/>
            <person name="Mattos-Guaraldi A.L."/>
            <person name="Santos L.S."/>
        </authorList>
    </citation>
    <scope>NUCLEOTIDE SEQUENCE [LARGE SCALE GENOMIC DNA]</scope>
    <source>
        <strain evidence="2 3">2299</strain>
    </source>
</reference>
<dbReference type="EMBL" id="VKDI01000007">
    <property type="protein sequence ID" value="TRX49772.1"/>
    <property type="molecule type" value="Genomic_DNA"/>
</dbReference>
<comment type="caution">
    <text evidence="2">The sequence shown here is derived from an EMBL/GenBank/DDBJ whole genome shotgun (WGS) entry which is preliminary data.</text>
</comment>
<proteinExistence type="predicted"/>
<evidence type="ECO:0000313" key="2">
    <source>
        <dbReference type="EMBL" id="TRX49772.1"/>
    </source>
</evidence>
<keyword evidence="3" id="KW-1185">Reference proteome</keyword>
<feature type="domain" description="AAA+ ATPase" evidence="1">
    <location>
        <begin position="47"/>
        <end position="219"/>
    </location>
</feature>
<evidence type="ECO:0000313" key="3">
    <source>
        <dbReference type="Proteomes" id="UP000316859"/>
    </source>
</evidence>
<dbReference type="Gene3D" id="3.40.50.300">
    <property type="entry name" value="P-loop containing nucleotide triphosphate hydrolases"/>
    <property type="match status" value="1"/>
</dbReference>
<protein>
    <submittedName>
        <fullName evidence="2">AAA family ATPase</fullName>
    </submittedName>
</protein>
<organism evidence="2 3">
    <name type="scientific">Corynebacterium guaraldiae</name>
    <dbReference type="NCBI Taxonomy" id="3051103"/>
    <lineage>
        <taxon>Bacteria</taxon>
        <taxon>Bacillati</taxon>
        <taxon>Actinomycetota</taxon>
        <taxon>Actinomycetes</taxon>
        <taxon>Mycobacteriales</taxon>
        <taxon>Corynebacteriaceae</taxon>
        <taxon>Corynebacterium</taxon>
    </lineage>
</organism>
<dbReference type="SUPFAM" id="SSF52540">
    <property type="entry name" value="P-loop containing nucleoside triphosphate hydrolases"/>
    <property type="match status" value="1"/>
</dbReference>
<sequence length="339" mass="36726">MTDTDYTTEEMNRMYEQYLSKPGPTISELKKRAGGRFKTWVYKGLIESSVTFVAGAPEAGKSRLCANLAAAYSKGESFLGVAPEEPGAPRNVLILGTEVNLVSEWAERVEALGGDLDRVAVLQLEPGEAVPQDSIERAEYGAIDLVIIDNAAGFADPNQGLNNDVSVLNLRKIIAPYRAVGIPVVVIHHTNKTGGLMGSTQYRALARWTLEVRKLSESRAKLTATGNAAASAEYALVVRHPVVSVSDSEEEEKHNRRGASETVQAMIELACAPDKTGQAKSVTAARVAEQLRARGLKNAKGEFFTARGIETKLNTFVSSKDSTLSWNAQEKRFTNSLVE</sequence>
<dbReference type="SMART" id="SM00382">
    <property type="entry name" value="AAA"/>
    <property type="match status" value="1"/>
</dbReference>
<evidence type="ECO:0000259" key="1">
    <source>
        <dbReference type="SMART" id="SM00382"/>
    </source>
</evidence>
<dbReference type="InterPro" id="IPR027417">
    <property type="entry name" value="P-loop_NTPase"/>
</dbReference>